<protein>
    <submittedName>
        <fullName evidence="4">Putative c6 finger domain protein</fullName>
    </submittedName>
</protein>
<dbReference type="Pfam" id="PF00172">
    <property type="entry name" value="Zn_clus"/>
    <property type="match status" value="1"/>
</dbReference>
<dbReference type="HOGENOM" id="CLU_1304855_0_0_1"/>
<keyword evidence="1" id="KW-0539">Nucleus</keyword>
<dbReference type="SUPFAM" id="SSF57701">
    <property type="entry name" value="Zn2/Cys6 DNA-binding domain"/>
    <property type="match status" value="1"/>
</dbReference>
<dbReference type="AlphaFoldDB" id="M7SQK0"/>
<dbReference type="OrthoDB" id="5419315at2759"/>
<feature type="compositionally biased region" description="Basic and acidic residues" evidence="2">
    <location>
        <begin position="194"/>
        <end position="211"/>
    </location>
</feature>
<dbReference type="Proteomes" id="UP000012174">
    <property type="component" value="Unassembled WGS sequence"/>
</dbReference>
<reference evidence="5" key="1">
    <citation type="journal article" date="2013" name="Genome Announc.">
        <title>Draft genome sequence of the grapevine dieback fungus Eutypa lata UCR-EL1.</title>
        <authorList>
            <person name="Blanco-Ulate B."/>
            <person name="Rolshausen P.E."/>
            <person name="Cantu D."/>
        </authorList>
    </citation>
    <scope>NUCLEOTIDE SEQUENCE [LARGE SCALE GENOMIC DNA]</scope>
    <source>
        <strain evidence="5">UCR-EL1</strain>
    </source>
</reference>
<dbReference type="KEGG" id="ela:UCREL1_6272"/>
<dbReference type="PANTHER" id="PTHR47657:SF7">
    <property type="entry name" value="STEROL REGULATORY ELEMENT-BINDING PROTEIN ECM22"/>
    <property type="match status" value="1"/>
</dbReference>
<dbReference type="PROSITE" id="PS00463">
    <property type="entry name" value="ZN2_CY6_FUNGAL_1"/>
    <property type="match status" value="1"/>
</dbReference>
<name>M7SQK0_EUTLA</name>
<dbReference type="GO" id="GO:0000981">
    <property type="term" value="F:DNA-binding transcription factor activity, RNA polymerase II-specific"/>
    <property type="evidence" value="ECO:0007669"/>
    <property type="project" value="InterPro"/>
</dbReference>
<organism evidence="4 5">
    <name type="scientific">Eutypa lata (strain UCR-EL1)</name>
    <name type="common">Grapevine dieback disease fungus</name>
    <name type="synonym">Eutypa armeniacae</name>
    <dbReference type="NCBI Taxonomy" id="1287681"/>
    <lineage>
        <taxon>Eukaryota</taxon>
        <taxon>Fungi</taxon>
        <taxon>Dikarya</taxon>
        <taxon>Ascomycota</taxon>
        <taxon>Pezizomycotina</taxon>
        <taxon>Sordariomycetes</taxon>
        <taxon>Xylariomycetidae</taxon>
        <taxon>Xylariales</taxon>
        <taxon>Diatrypaceae</taxon>
        <taxon>Eutypa</taxon>
    </lineage>
</organism>
<evidence type="ECO:0000256" key="2">
    <source>
        <dbReference type="SAM" id="MobiDB-lite"/>
    </source>
</evidence>
<dbReference type="Gene3D" id="4.10.240.10">
    <property type="entry name" value="Zn(2)-C6 fungal-type DNA-binding domain"/>
    <property type="match status" value="1"/>
</dbReference>
<gene>
    <name evidence="4" type="ORF">UCREL1_6272</name>
</gene>
<evidence type="ECO:0000256" key="1">
    <source>
        <dbReference type="ARBA" id="ARBA00023242"/>
    </source>
</evidence>
<keyword evidence="5" id="KW-1185">Reference proteome</keyword>
<dbReference type="InterPro" id="IPR036864">
    <property type="entry name" value="Zn2-C6_fun-type_DNA-bd_sf"/>
</dbReference>
<proteinExistence type="predicted"/>
<evidence type="ECO:0000313" key="4">
    <source>
        <dbReference type="EMBL" id="EMR66758.1"/>
    </source>
</evidence>
<dbReference type="PROSITE" id="PS50048">
    <property type="entry name" value="ZN2_CY6_FUNGAL_2"/>
    <property type="match status" value="1"/>
</dbReference>
<dbReference type="PANTHER" id="PTHR47657">
    <property type="entry name" value="STEROL REGULATORY ELEMENT-BINDING PROTEIN ECM22"/>
    <property type="match status" value="1"/>
</dbReference>
<dbReference type="SMART" id="SM00066">
    <property type="entry name" value="GAL4"/>
    <property type="match status" value="1"/>
</dbReference>
<dbReference type="CDD" id="cd00067">
    <property type="entry name" value="GAL4"/>
    <property type="match status" value="1"/>
</dbReference>
<sequence>MSPPKPEERRRRYHKRSRNGCIDCKRKHIRCDEKKPLCTNCLVKGDSCGYADAKDVSPEPSSIKLEDDEYWDSEGAAPMQAMHSNHLLVSGHQAQVPQGSDTGYQYDSYGHGHAAAPMADDPLSRQTYYWGQSMAPDVPTTTAMSYTMGSQQQMYNWRDVPAIDPTGGQVASYWDPNQQNAAAPPPPAPNQGGRHGESKHSSRKDGGRSRR</sequence>
<dbReference type="eggNOG" id="ENOG502TFGG">
    <property type="taxonomic scope" value="Eukaryota"/>
</dbReference>
<dbReference type="GO" id="GO:0008270">
    <property type="term" value="F:zinc ion binding"/>
    <property type="evidence" value="ECO:0007669"/>
    <property type="project" value="InterPro"/>
</dbReference>
<evidence type="ECO:0000313" key="5">
    <source>
        <dbReference type="Proteomes" id="UP000012174"/>
    </source>
</evidence>
<feature type="domain" description="Zn(2)-C6 fungal-type" evidence="3">
    <location>
        <begin position="20"/>
        <end position="50"/>
    </location>
</feature>
<feature type="region of interest" description="Disordered" evidence="2">
    <location>
        <begin position="160"/>
        <end position="211"/>
    </location>
</feature>
<dbReference type="InterPro" id="IPR052400">
    <property type="entry name" value="Zn2-C6_fungal_TF"/>
</dbReference>
<accession>M7SQK0</accession>
<evidence type="ECO:0000259" key="3">
    <source>
        <dbReference type="PROSITE" id="PS50048"/>
    </source>
</evidence>
<dbReference type="InterPro" id="IPR001138">
    <property type="entry name" value="Zn2Cys6_DnaBD"/>
</dbReference>
<dbReference type="EMBL" id="KB706595">
    <property type="protein sequence ID" value="EMR66758.1"/>
    <property type="molecule type" value="Genomic_DNA"/>
</dbReference>